<evidence type="ECO:0000313" key="8">
    <source>
        <dbReference type="EMBL" id="EFU31602.1"/>
    </source>
</evidence>
<comment type="similarity">
    <text evidence="2">Belongs to the SusD family.</text>
</comment>
<reference evidence="8 9" key="1">
    <citation type="submission" date="2010-10" db="EMBL/GenBank/DDBJ databases">
        <authorList>
            <person name="Muzny D."/>
            <person name="Qin X."/>
            <person name="Deng J."/>
            <person name="Jiang H."/>
            <person name="Liu Y."/>
            <person name="Qu J."/>
            <person name="Song X.-Z."/>
            <person name="Zhang L."/>
            <person name="Thornton R."/>
            <person name="Coyle M."/>
            <person name="Francisco L."/>
            <person name="Jackson L."/>
            <person name="Javaid M."/>
            <person name="Korchina V."/>
            <person name="Kovar C."/>
            <person name="Mata R."/>
            <person name="Mathew T."/>
            <person name="Ngo R."/>
            <person name="Nguyen L."/>
            <person name="Nguyen N."/>
            <person name="Okwuonu G."/>
            <person name="Ongeri F."/>
            <person name="Pham C."/>
            <person name="Simmons D."/>
            <person name="Wilczek-Boney K."/>
            <person name="Hale W."/>
            <person name="Jakkamsetti A."/>
            <person name="Pham P."/>
            <person name="Ruth R."/>
            <person name="San Lucas F."/>
            <person name="Warren J."/>
            <person name="Zhang J."/>
            <person name="Zhao Z."/>
            <person name="Zhou C."/>
            <person name="Zhu D."/>
            <person name="Lee S."/>
            <person name="Bess C."/>
            <person name="Blankenburg K."/>
            <person name="Forbes L."/>
            <person name="Fu Q."/>
            <person name="Gubbala S."/>
            <person name="Hirani K."/>
            <person name="Jayaseelan J.C."/>
            <person name="Lara F."/>
            <person name="Munidasa M."/>
            <person name="Palculict T."/>
            <person name="Patil S."/>
            <person name="Pu L.-L."/>
            <person name="Saada N."/>
            <person name="Tang L."/>
            <person name="Weissenberger G."/>
            <person name="Zhu Y."/>
            <person name="Hemphill L."/>
            <person name="Shang Y."/>
            <person name="Youmans B."/>
            <person name="Ayvaz T."/>
            <person name="Ross M."/>
            <person name="Santibanez J."/>
            <person name="Aqrawi P."/>
            <person name="Gross S."/>
            <person name="Joshi V."/>
            <person name="Fowler G."/>
            <person name="Nazareth L."/>
            <person name="Reid J."/>
            <person name="Worley K."/>
            <person name="Petrosino J."/>
            <person name="Highlander S."/>
            <person name="Gibbs R."/>
        </authorList>
    </citation>
    <scope>NUCLEOTIDE SEQUENCE [LARGE SCALE GENOMIC DNA]</scope>
    <source>
        <strain evidence="8 9">ATCC 33574</strain>
    </source>
</reference>
<dbReference type="HOGENOM" id="CLU_015553_1_1_10"/>
<evidence type="ECO:0000259" key="7">
    <source>
        <dbReference type="Pfam" id="PF14322"/>
    </source>
</evidence>
<evidence type="ECO:0000256" key="2">
    <source>
        <dbReference type="ARBA" id="ARBA00006275"/>
    </source>
</evidence>
<evidence type="ECO:0000259" key="6">
    <source>
        <dbReference type="Pfam" id="PF07980"/>
    </source>
</evidence>
<feature type="domain" description="SusD-like N-terminal" evidence="7">
    <location>
        <begin position="35"/>
        <end position="240"/>
    </location>
</feature>
<dbReference type="GO" id="GO:0009279">
    <property type="term" value="C:cell outer membrane"/>
    <property type="evidence" value="ECO:0007669"/>
    <property type="project" value="UniProtKB-SubCell"/>
</dbReference>
<feature type="domain" description="RagB/SusD" evidence="6">
    <location>
        <begin position="355"/>
        <end position="648"/>
    </location>
</feature>
<dbReference type="STRING" id="873513.HMPREF6485_0376"/>
<proteinExistence type="inferred from homology"/>
<name>E6K453_9BACT</name>
<organism evidence="8 9">
    <name type="scientific">Segatella buccae ATCC 33574</name>
    <dbReference type="NCBI Taxonomy" id="873513"/>
    <lineage>
        <taxon>Bacteria</taxon>
        <taxon>Pseudomonadati</taxon>
        <taxon>Bacteroidota</taxon>
        <taxon>Bacteroidia</taxon>
        <taxon>Bacteroidales</taxon>
        <taxon>Prevotellaceae</taxon>
        <taxon>Segatella</taxon>
    </lineage>
</organism>
<dbReference type="EMBL" id="AEPD01000010">
    <property type="protein sequence ID" value="EFU31602.1"/>
    <property type="molecule type" value="Genomic_DNA"/>
</dbReference>
<evidence type="ECO:0000256" key="5">
    <source>
        <dbReference type="ARBA" id="ARBA00023237"/>
    </source>
</evidence>
<dbReference type="Pfam" id="PF14322">
    <property type="entry name" value="SusD-like_3"/>
    <property type="match status" value="1"/>
</dbReference>
<keyword evidence="3" id="KW-0732">Signal</keyword>
<dbReference type="Proteomes" id="UP000003112">
    <property type="component" value="Unassembled WGS sequence"/>
</dbReference>
<dbReference type="SUPFAM" id="SSF48452">
    <property type="entry name" value="TPR-like"/>
    <property type="match status" value="1"/>
</dbReference>
<dbReference type="Gene3D" id="1.25.40.390">
    <property type="match status" value="1"/>
</dbReference>
<comment type="subcellular location">
    <subcellularLocation>
        <location evidence="1">Cell outer membrane</location>
    </subcellularLocation>
</comment>
<dbReference type="InterPro" id="IPR033985">
    <property type="entry name" value="SusD-like_N"/>
</dbReference>
<dbReference type="eggNOG" id="COG0702">
    <property type="taxonomic scope" value="Bacteria"/>
</dbReference>
<sequence>MSHSNQLNQAYLKMKNIIKTIIIGATALGFASCSDFLDQTSPSDLSKENVYSSAYYTRNALNKVYGLLVEDATYSQVLAFSFMVNSDCELVNALGESKATEDAKGHSLNNYYTSKAGTFDKVQRAWDKMYEAIEDCNDLIANVSDKSSKELLYYKGEALTLRAMLYFDLVRNWGDVPLKMDPTREDLSNINHGKTDRDVIMDTLIVDLTKAIDLLPWAGQSGYTTEHVTKGYAHALLAQIAMQRAGWAIREQAKTGYETASKNSDPVYPTQRPSADVRTKYYRLALEHLNAVIGSGVHALNPSFANEWYLINQRRLDTQYRENIFEIPMGLGSSGELGYSVGVRVSGATAKFGPKGNSSANVQLTAPLFWSFDQSGKDTRRDVTCATYTISTDAGTGLMTEKMDGNKPFAIYCAKWDFRKMNEEWRQLAVNSDASSKVMTGINTVKLRYSQVLLLYAEVLNELNGGPDNSTGGAGMTAREALAAVHGRAYASADKSVAENYVNGISADKDAFFNALVDENAWEFAGEGVRKYELERWNLLSDKIDQMKADYTAQLNQYPAKLYYKTYQDADGVKIDMSSVCWYEEPANTDGYTSVTFWGAELTDSKQQNLKSFLPYISGGLNATVKNRYLLPIYSTTISDAAGTLQNSYGFDNK</sequence>
<dbReference type="Pfam" id="PF07980">
    <property type="entry name" value="SusD_RagB"/>
    <property type="match status" value="1"/>
</dbReference>
<evidence type="ECO:0000313" key="9">
    <source>
        <dbReference type="Proteomes" id="UP000003112"/>
    </source>
</evidence>
<comment type="caution">
    <text evidence="8">The sequence shown here is derived from an EMBL/GenBank/DDBJ whole genome shotgun (WGS) entry which is preliminary data.</text>
</comment>
<dbReference type="AlphaFoldDB" id="E6K453"/>
<dbReference type="InterPro" id="IPR012944">
    <property type="entry name" value="SusD_RagB_dom"/>
</dbReference>
<keyword evidence="4" id="KW-0472">Membrane</keyword>
<accession>E6K453</accession>
<keyword evidence="5" id="KW-0998">Cell outer membrane</keyword>
<evidence type="ECO:0000256" key="4">
    <source>
        <dbReference type="ARBA" id="ARBA00023136"/>
    </source>
</evidence>
<dbReference type="InterPro" id="IPR011990">
    <property type="entry name" value="TPR-like_helical_dom_sf"/>
</dbReference>
<evidence type="ECO:0000256" key="3">
    <source>
        <dbReference type="ARBA" id="ARBA00022729"/>
    </source>
</evidence>
<evidence type="ECO:0000256" key="1">
    <source>
        <dbReference type="ARBA" id="ARBA00004442"/>
    </source>
</evidence>
<gene>
    <name evidence="8" type="ORF">HMPREF6485_0376</name>
</gene>
<protein>
    <submittedName>
        <fullName evidence="8">SusD family protein</fullName>
    </submittedName>
</protein>
<keyword evidence="9" id="KW-1185">Reference proteome</keyword>